<dbReference type="Proteomes" id="UP000813427">
    <property type="component" value="Unassembled WGS sequence"/>
</dbReference>
<dbReference type="PANTHER" id="PTHR47094:SF1">
    <property type="entry name" value="RING-TYPE E3 UBIQUITIN TRANSFERASE"/>
    <property type="match status" value="1"/>
</dbReference>
<evidence type="ECO:0000256" key="4">
    <source>
        <dbReference type="PROSITE-ProRule" id="PRU00175"/>
    </source>
</evidence>
<dbReference type="GO" id="GO:0006511">
    <property type="term" value="P:ubiquitin-dependent protein catabolic process"/>
    <property type="evidence" value="ECO:0007669"/>
    <property type="project" value="TreeGrafter"/>
</dbReference>
<dbReference type="PROSITE" id="PS50089">
    <property type="entry name" value="ZF_RING_2"/>
    <property type="match status" value="1"/>
</dbReference>
<dbReference type="OrthoDB" id="6270329at2759"/>
<dbReference type="SUPFAM" id="SSF57850">
    <property type="entry name" value="RING/U-box"/>
    <property type="match status" value="1"/>
</dbReference>
<feature type="region of interest" description="Disordered" evidence="5">
    <location>
        <begin position="59"/>
        <end position="178"/>
    </location>
</feature>
<dbReference type="Gene3D" id="3.30.40.10">
    <property type="entry name" value="Zinc/RING finger domain, C3HC4 (zinc finger)"/>
    <property type="match status" value="1"/>
</dbReference>
<dbReference type="Pfam" id="PF13920">
    <property type="entry name" value="zf-C3HC4_3"/>
    <property type="match status" value="1"/>
</dbReference>
<feature type="compositionally biased region" description="Low complexity" evidence="5">
    <location>
        <begin position="292"/>
        <end position="303"/>
    </location>
</feature>
<evidence type="ECO:0000256" key="5">
    <source>
        <dbReference type="SAM" id="MobiDB-lite"/>
    </source>
</evidence>
<dbReference type="GO" id="GO:0140082">
    <property type="term" value="F:SUMO-ubiquitin ligase activity"/>
    <property type="evidence" value="ECO:0007669"/>
    <property type="project" value="TreeGrafter"/>
</dbReference>
<comment type="caution">
    <text evidence="7">The sequence shown here is derived from an EMBL/GenBank/DDBJ whole genome shotgun (WGS) entry which is preliminary data.</text>
</comment>
<dbReference type="InterPro" id="IPR049627">
    <property type="entry name" value="SLX8"/>
</dbReference>
<dbReference type="InterPro" id="IPR013083">
    <property type="entry name" value="Znf_RING/FYVE/PHD"/>
</dbReference>
<feature type="compositionally biased region" description="Low complexity" evidence="5">
    <location>
        <begin position="144"/>
        <end position="155"/>
    </location>
</feature>
<dbReference type="SMART" id="SM00184">
    <property type="entry name" value="RING"/>
    <property type="match status" value="1"/>
</dbReference>
<feature type="region of interest" description="Disordered" evidence="5">
    <location>
        <begin position="345"/>
        <end position="386"/>
    </location>
</feature>
<dbReference type="InterPro" id="IPR017907">
    <property type="entry name" value="Znf_RING_CS"/>
</dbReference>
<dbReference type="PANTHER" id="PTHR47094">
    <property type="entry name" value="ELFLESS, ISOFORM B"/>
    <property type="match status" value="1"/>
</dbReference>
<evidence type="ECO:0000256" key="2">
    <source>
        <dbReference type="ARBA" id="ARBA00022771"/>
    </source>
</evidence>
<reference evidence="7" key="1">
    <citation type="journal article" date="2021" name="Nat. Commun.">
        <title>Genetic determinants of endophytism in the Arabidopsis root mycobiome.</title>
        <authorList>
            <person name="Mesny F."/>
            <person name="Miyauchi S."/>
            <person name="Thiergart T."/>
            <person name="Pickel B."/>
            <person name="Atanasova L."/>
            <person name="Karlsson M."/>
            <person name="Huettel B."/>
            <person name="Barry K.W."/>
            <person name="Haridas S."/>
            <person name="Chen C."/>
            <person name="Bauer D."/>
            <person name="Andreopoulos W."/>
            <person name="Pangilinan J."/>
            <person name="LaButti K."/>
            <person name="Riley R."/>
            <person name="Lipzen A."/>
            <person name="Clum A."/>
            <person name="Drula E."/>
            <person name="Henrissat B."/>
            <person name="Kohler A."/>
            <person name="Grigoriev I.V."/>
            <person name="Martin F.M."/>
            <person name="Hacquard S."/>
        </authorList>
    </citation>
    <scope>NUCLEOTIDE SEQUENCE</scope>
    <source>
        <strain evidence="7">MPI-SDFR-AT-0068</strain>
    </source>
</reference>
<name>A0A8K0S695_9HYPO</name>
<organism evidence="7 8">
    <name type="scientific">Fusarium tricinctum</name>
    <dbReference type="NCBI Taxonomy" id="61284"/>
    <lineage>
        <taxon>Eukaryota</taxon>
        <taxon>Fungi</taxon>
        <taxon>Dikarya</taxon>
        <taxon>Ascomycota</taxon>
        <taxon>Pezizomycotina</taxon>
        <taxon>Sordariomycetes</taxon>
        <taxon>Hypocreomycetidae</taxon>
        <taxon>Hypocreales</taxon>
        <taxon>Nectriaceae</taxon>
        <taxon>Fusarium</taxon>
        <taxon>Fusarium tricinctum species complex</taxon>
    </lineage>
</organism>
<keyword evidence="8" id="KW-1185">Reference proteome</keyword>
<proteinExistence type="predicted"/>
<feature type="compositionally biased region" description="Basic residues" evidence="5">
    <location>
        <begin position="79"/>
        <end position="94"/>
    </location>
</feature>
<feature type="domain" description="RING-type" evidence="6">
    <location>
        <begin position="440"/>
        <end position="481"/>
    </location>
</feature>
<evidence type="ECO:0000259" key="6">
    <source>
        <dbReference type="PROSITE" id="PS50089"/>
    </source>
</evidence>
<evidence type="ECO:0000313" key="8">
    <source>
        <dbReference type="Proteomes" id="UP000813427"/>
    </source>
</evidence>
<evidence type="ECO:0000256" key="3">
    <source>
        <dbReference type="ARBA" id="ARBA00022833"/>
    </source>
</evidence>
<feature type="region of interest" description="Disordered" evidence="5">
    <location>
        <begin position="284"/>
        <end position="310"/>
    </location>
</feature>
<keyword evidence="1" id="KW-0479">Metal-binding</keyword>
<dbReference type="GO" id="GO:0033768">
    <property type="term" value="C:SUMO-targeted ubiquitin ligase complex"/>
    <property type="evidence" value="ECO:0007669"/>
    <property type="project" value="TreeGrafter"/>
</dbReference>
<evidence type="ECO:0000313" key="7">
    <source>
        <dbReference type="EMBL" id="KAH7263254.1"/>
    </source>
</evidence>
<keyword evidence="2 4" id="KW-0863">Zinc-finger</keyword>
<accession>A0A8K0S695</accession>
<dbReference type="PROSITE" id="PS00518">
    <property type="entry name" value="ZF_RING_1"/>
    <property type="match status" value="1"/>
</dbReference>
<feature type="compositionally biased region" description="Low complexity" evidence="5">
    <location>
        <begin position="360"/>
        <end position="370"/>
    </location>
</feature>
<dbReference type="InterPro" id="IPR001841">
    <property type="entry name" value="Znf_RING"/>
</dbReference>
<dbReference type="EMBL" id="JAGPXF010000001">
    <property type="protein sequence ID" value="KAH7263254.1"/>
    <property type="molecule type" value="Genomic_DNA"/>
</dbReference>
<protein>
    <recommendedName>
        <fullName evidence="6">RING-type domain-containing protein</fullName>
    </recommendedName>
</protein>
<feature type="compositionally biased region" description="Low complexity" evidence="5">
    <location>
        <begin position="63"/>
        <end position="78"/>
    </location>
</feature>
<dbReference type="GO" id="GO:0032183">
    <property type="term" value="F:SUMO binding"/>
    <property type="evidence" value="ECO:0007669"/>
    <property type="project" value="TreeGrafter"/>
</dbReference>
<dbReference type="AlphaFoldDB" id="A0A8K0S695"/>
<feature type="compositionally biased region" description="Pro residues" evidence="5">
    <location>
        <begin position="121"/>
        <end position="131"/>
    </location>
</feature>
<gene>
    <name evidence="7" type="ORF">BKA59DRAFT_449464</name>
</gene>
<feature type="compositionally biased region" description="Polar residues" evidence="5">
    <location>
        <begin position="227"/>
        <end position="244"/>
    </location>
</feature>
<dbReference type="GO" id="GO:0061630">
    <property type="term" value="F:ubiquitin protein ligase activity"/>
    <property type="evidence" value="ECO:0007669"/>
    <property type="project" value="InterPro"/>
</dbReference>
<sequence>MEQGYLYPFGSFFTQALQDNSDLFWYPLNAYNAPTPPITISMSTTRIVSPPAAAGIGVGALLSNPNSNPSPNPNSTSHSHSHQSRSRSRARRPIHLGIDEQVGGGGGPGSQRIRPTASLPLPLPFTLPLPPLMSTSRRRHRRSSTPTTTTQQPRLSPTPPPPQNNTQTPPRLSSTNSSLANVELPPIHFWESEPLESHPGGDLEPSGFDDHFLLDLATAEFSSPSTYPSFTDFDSQPTQAQGVDQSHRRNRYSTLQAPTSPEPSRAFLNAASDAPRRLSTNCIPNILGPERSTTQLSSTTNTTGESQSTLPFFDSFEENDFLFDSPASSFSDAMPPATRRTTIAAARAGSGHASKRRRTSATAANTISTRPPSRQKKTPAPSKDMEVEELFGPSPTRTFVDLEAKEEDIDTVDLTETNEVLDDPKTPEKDNRIKLAAFQCVICMDDCVNLTVTHCGHLYCASCLHQSLHVDATKGKCPMCRQKLDMRQRNNYNSKTKGYWPLELKLMTATRKGKRKANTLA</sequence>
<feature type="region of interest" description="Disordered" evidence="5">
    <location>
        <begin position="227"/>
        <end position="264"/>
    </location>
</feature>
<dbReference type="GO" id="GO:0008270">
    <property type="term" value="F:zinc ion binding"/>
    <property type="evidence" value="ECO:0007669"/>
    <property type="project" value="UniProtKB-KW"/>
</dbReference>
<keyword evidence="3" id="KW-0862">Zinc</keyword>
<evidence type="ECO:0000256" key="1">
    <source>
        <dbReference type="ARBA" id="ARBA00022723"/>
    </source>
</evidence>